<evidence type="ECO:0000313" key="3">
    <source>
        <dbReference type="Proteomes" id="UP001152798"/>
    </source>
</evidence>
<proteinExistence type="predicted"/>
<feature type="region of interest" description="Disordered" evidence="1">
    <location>
        <begin position="32"/>
        <end position="87"/>
    </location>
</feature>
<dbReference type="AlphaFoldDB" id="A0A9P0E535"/>
<sequence length="94" mass="10813">MSRSSGRPLGIHNFLLHGVIQGFLLRPYVRSGEEEEQHYGEEPERRTTGRDCLSSSEDGARVQYDPPLQFRPIQTSNPHHPLYATRKPPVIRYV</sequence>
<organism evidence="2 3">
    <name type="scientific">Nezara viridula</name>
    <name type="common">Southern green stink bug</name>
    <name type="synonym">Cimex viridulus</name>
    <dbReference type="NCBI Taxonomy" id="85310"/>
    <lineage>
        <taxon>Eukaryota</taxon>
        <taxon>Metazoa</taxon>
        <taxon>Ecdysozoa</taxon>
        <taxon>Arthropoda</taxon>
        <taxon>Hexapoda</taxon>
        <taxon>Insecta</taxon>
        <taxon>Pterygota</taxon>
        <taxon>Neoptera</taxon>
        <taxon>Paraneoptera</taxon>
        <taxon>Hemiptera</taxon>
        <taxon>Heteroptera</taxon>
        <taxon>Panheteroptera</taxon>
        <taxon>Pentatomomorpha</taxon>
        <taxon>Pentatomoidea</taxon>
        <taxon>Pentatomidae</taxon>
        <taxon>Pentatominae</taxon>
        <taxon>Nezara</taxon>
    </lineage>
</organism>
<gene>
    <name evidence="2" type="ORF">NEZAVI_LOCUS2770</name>
</gene>
<evidence type="ECO:0000256" key="1">
    <source>
        <dbReference type="SAM" id="MobiDB-lite"/>
    </source>
</evidence>
<accession>A0A9P0E535</accession>
<evidence type="ECO:0000313" key="2">
    <source>
        <dbReference type="EMBL" id="CAH1391841.1"/>
    </source>
</evidence>
<dbReference type="EMBL" id="OV725077">
    <property type="protein sequence ID" value="CAH1391841.1"/>
    <property type="molecule type" value="Genomic_DNA"/>
</dbReference>
<feature type="compositionally biased region" description="Basic and acidic residues" evidence="1">
    <location>
        <begin position="37"/>
        <end position="49"/>
    </location>
</feature>
<name>A0A9P0E535_NEZVI</name>
<keyword evidence="3" id="KW-1185">Reference proteome</keyword>
<protein>
    <submittedName>
        <fullName evidence="2">Uncharacterized protein</fullName>
    </submittedName>
</protein>
<reference evidence="2" key="1">
    <citation type="submission" date="2022-01" db="EMBL/GenBank/DDBJ databases">
        <authorList>
            <person name="King R."/>
        </authorList>
    </citation>
    <scope>NUCLEOTIDE SEQUENCE</scope>
</reference>
<dbReference type="Proteomes" id="UP001152798">
    <property type="component" value="Chromosome 1"/>
</dbReference>